<keyword evidence="3" id="KW-1185">Reference proteome</keyword>
<dbReference type="AlphaFoldDB" id="A0A7W7G225"/>
<comment type="caution">
    <text evidence="2">The sequence shown here is derived from an EMBL/GenBank/DDBJ whole genome shotgun (WGS) entry which is preliminary data.</text>
</comment>
<protein>
    <submittedName>
        <fullName evidence="2">Uncharacterized protein</fullName>
    </submittedName>
</protein>
<accession>A0A7W7G225</accession>
<dbReference type="Proteomes" id="UP000542742">
    <property type="component" value="Unassembled WGS sequence"/>
</dbReference>
<reference evidence="2 3" key="1">
    <citation type="submission" date="2020-08" db="EMBL/GenBank/DDBJ databases">
        <title>Sequencing the genomes of 1000 actinobacteria strains.</title>
        <authorList>
            <person name="Klenk H.-P."/>
        </authorList>
    </citation>
    <scope>NUCLEOTIDE SEQUENCE [LARGE SCALE GENOMIC DNA]</scope>
    <source>
        <strain evidence="2 3">DSM 45518</strain>
    </source>
</reference>
<name>A0A7W7G225_9ACTN</name>
<sequence>MADSEAVAQSSIAVHRGAWTNLPAETAALVAPPITVQAVPVERRVGRWRQGQQARSRGNMPVGKHVRAAR</sequence>
<evidence type="ECO:0000313" key="3">
    <source>
        <dbReference type="Proteomes" id="UP000542742"/>
    </source>
</evidence>
<evidence type="ECO:0000256" key="1">
    <source>
        <dbReference type="SAM" id="MobiDB-lite"/>
    </source>
</evidence>
<evidence type="ECO:0000313" key="2">
    <source>
        <dbReference type="EMBL" id="MBB4694808.1"/>
    </source>
</evidence>
<dbReference type="RefSeq" id="WP_184953242.1">
    <property type="nucleotide sequence ID" value="NZ_BOMC01000069.1"/>
</dbReference>
<feature type="region of interest" description="Disordered" evidence="1">
    <location>
        <begin position="47"/>
        <end position="70"/>
    </location>
</feature>
<organism evidence="2 3">
    <name type="scientific">Paractinoplanes abujensis</name>
    <dbReference type="NCBI Taxonomy" id="882441"/>
    <lineage>
        <taxon>Bacteria</taxon>
        <taxon>Bacillati</taxon>
        <taxon>Actinomycetota</taxon>
        <taxon>Actinomycetes</taxon>
        <taxon>Micromonosporales</taxon>
        <taxon>Micromonosporaceae</taxon>
        <taxon>Paractinoplanes</taxon>
    </lineage>
</organism>
<gene>
    <name evidence="2" type="ORF">BKA14_004956</name>
</gene>
<dbReference type="EMBL" id="JACHMF010000001">
    <property type="protein sequence ID" value="MBB4694808.1"/>
    <property type="molecule type" value="Genomic_DNA"/>
</dbReference>
<proteinExistence type="predicted"/>